<keyword evidence="9" id="KW-1185">Reference proteome</keyword>
<feature type="transmembrane region" description="Helical" evidence="7">
    <location>
        <begin position="101"/>
        <end position="122"/>
    </location>
</feature>
<keyword evidence="5 7" id="KW-1133">Transmembrane helix</keyword>
<dbReference type="Pfam" id="PF01914">
    <property type="entry name" value="MarC"/>
    <property type="match status" value="1"/>
</dbReference>
<comment type="subcellular location">
    <subcellularLocation>
        <location evidence="1 7">Cell membrane</location>
        <topology evidence="1 7">Multi-pass membrane protein</topology>
    </subcellularLocation>
</comment>
<evidence type="ECO:0000313" key="8">
    <source>
        <dbReference type="EMBL" id="TDQ32627.1"/>
    </source>
</evidence>
<protein>
    <recommendedName>
        <fullName evidence="7">UPF0056 membrane protein</fullName>
    </recommendedName>
</protein>
<dbReference type="OrthoDB" id="978595at2"/>
<comment type="similarity">
    <text evidence="2 7">Belongs to the UPF0056 (MarC) family.</text>
</comment>
<evidence type="ECO:0000256" key="4">
    <source>
        <dbReference type="ARBA" id="ARBA00022692"/>
    </source>
</evidence>
<evidence type="ECO:0000256" key="7">
    <source>
        <dbReference type="RuleBase" id="RU362048"/>
    </source>
</evidence>
<dbReference type="PANTHER" id="PTHR33508">
    <property type="entry name" value="UPF0056 MEMBRANE PROTEIN YHCE"/>
    <property type="match status" value="1"/>
</dbReference>
<feature type="transmembrane region" description="Helical" evidence="7">
    <location>
        <begin position="169"/>
        <end position="190"/>
    </location>
</feature>
<evidence type="ECO:0000313" key="9">
    <source>
        <dbReference type="Proteomes" id="UP000295468"/>
    </source>
</evidence>
<dbReference type="Proteomes" id="UP000295468">
    <property type="component" value="Unassembled WGS sequence"/>
</dbReference>
<feature type="transmembrane region" description="Helical" evidence="7">
    <location>
        <begin position="12"/>
        <end position="31"/>
    </location>
</feature>
<dbReference type="GO" id="GO:0005886">
    <property type="term" value="C:plasma membrane"/>
    <property type="evidence" value="ECO:0007669"/>
    <property type="project" value="UniProtKB-SubCell"/>
</dbReference>
<evidence type="ECO:0000256" key="1">
    <source>
        <dbReference type="ARBA" id="ARBA00004651"/>
    </source>
</evidence>
<keyword evidence="4 7" id="KW-0812">Transmembrane</keyword>
<proteinExistence type="inferred from homology"/>
<gene>
    <name evidence="8" type="ORF">CLV82_0460</name>
</gene>
<dbReference type="EMBL" id="SNYI01000001">
    <property type="protein sequence ID" value="TDQ32627.1"/>
    <property type="molecule type" value="Genomic_DNA"/>
</dbReference>
<comment type="caution">
    <text evidence="8">The sequence shown here is derived from an EMBL/GenBank/DDBJ whole genome shotgun (WGS) entry which is preliminary data.</text>
</comment>
<dbReference type="RefSeq" id="WP_133642672.1">
    <property type="nucleotide sequence ID" value="NZ_SNYI01000001.1"/>
</dbReference>
<accession>A0A4R6TQQ3</accession>
<feature type="transmembrane region" description="Helical" evidence="7">
    <location>
        <begin position="72"/>
        <end position="94"/>
    </location>
</feature>
<reference evidence="8 9" key="1">
    <citation type="submission" date="2019-03" db="EMBL/GenBank/DDBJ databases">
        <title>Genomic Encyclopedia of Archaeal and Bacterial Type Strains, Phase II (KMG-II): from individual species to whole genera.</title>
        <authorList>
            <person name="Goeker M."/>
        </authorList>
    </citation>
    <scope>NUCLEOTIDE SEQUENCE [LARGE SCALE GENOMIC DNA]</scope>
    <source>
        <strain evidence="8 9">DSM 18435</strain>
    </source>
</reference>
<organism evidence="8 9">
    <name type="scientific">Zeaxanthinibacter enoshimensis</name>
    <dbReference type="NCBI Taxonomy" id="392009"/>
    <lineage>
        <taxon>Bacteria</taxon>
        <taxon>Pseudomonadati</taxon>
        <taxon>Bacteroidota</taxon>
        <taxon>Flavobacteriia</taxon>
        <taxon>Flavobacteriales</taxon>
        <taxon>Flavobacteriaceae</taxon>
        <taxon>Zeaxanthinibacter</taxon>
    </lineage>
</organism>
<keyword evidence="6 7" id="KW-0472">Membrane</keyword>
<evidence type="ECO:0000256" key="6">
    <source>
        <dbReference type="ARBA" id="ARBA00023136"/>
    </source>
</evidence>
<dbReference type="AlphaFoldDB" id="A0A4R6TQQ3"/>
<feature type="transmembrane region" description="Helical" evidence="7">
    <location>
        <begin position="128"/>
        <end position="148"/>
    </location>
</feature>
<keyword evidence="3" id="KW-1003">Cell membrane</keyword>
<evidence type="ECO:0000256" key="5">
    <source>
        <dbReference type="ARBA" id="ARBA00022989"/>
    </source>
</evidence>
<dbReference type="InterPro" id="IPR002771">
    <property type="entry name" value="Multi_antbiot-R_MarC"/>
</dbReference>
<evidence type="ECO:0000256" key="2">
    <source>
        <dbReference type="ARBA" id="ARBA00009784"/>
    </source>
</evidence>
<sequence length="200" mass="21465">MSLDFREIATTTMVLFAVIDILGGIPVIVSLRNKVGHIQSGKATIVAACIMVAFLFVGEEILNLIGIDVNSFAVAGAFIIFFLAIEMILGISLYKDDEPESASIVPIAFPLIAGAGTLTSLLSLRAEYHVENIIIAIILNTIFVYLVLKSSGRIGRFLGKSGLSVIRKVFGVILMAIAVKLFAANVHQLFAIQETLATLK</sequence>
<dbReference type="PANTHER" id="PTHR33508:SF1">
    <property type="entry name" value="UPF0056 MEMBRANE PROTEIN YHCE"/>
    <property type="match status" value="1"/>
</dbReference>
<feature type="transmembrane region" description="Helical" evidence="7">
    <location>
        <begin position="43"/>
        <end position="66"/>
    </location>
</feature>
<name>A0A4R6TQQ3_9FLAO</name>
<evidence type="ECO:0000256" key="3">
    <source>
        <dbReference type="ARBA" id="ARBA00022475"/>
    </source>
</evidence>